<dbReference type="EMBL" id="JAVXUO010000188">
    <property type="protein sequence ID" value="KAK2994558.1"/>
    <property type="molecule type" value="Genomic_DNA"/>
</dbReference>
<reference evidence="2" key="1">
    <citation type="submission" date="2022-12" db="EMBL/GenBank/DDBJ databases">
        <title>Draft genome assemblies for two species of Escallonia (Escalloniales).</title>
        <authorList>
            <person name="Chanderbali A."/>
            <person name="Dervinis C."/>
            <person name="Anghel I."/>
            <person name="Soltis D."/>
            <person name="Soltis P."/>
            <person name="Zapata F."/>
        </authorList>
    </citation>
    <scope>NUCLEOTIDE SEQUENCE</scope>
    <source>
        <strain evidence="2">UCBG92.1500</strain>
        <tissue evidence="2">Leaf</tissue>
    </source>
</reference>
<comment type="similarity">
    <text evidence="1">Belongs to the plant acyltransferase family.</text>
</comment>
<gene>
    <name evidence="2" type="ORF">RJ640_017287</name>
</gene>
<keyword evidence="3" id="KW-1185">Reference proteome</keyword>
<dbReference type="Proteomes" id="UP001187471">
    <property type="component" value="Unassembled WGS sequence"/>
</dbReference>
<sequence>MKVTISETTTVHPSQPPFDHDHLLPLSHLDTDRNLHVNFRYLRAYANTPTPTTNHHRGDPFHVIAAALSAALVQYYPFTGTLRRRESDGRLEVHCIVGKGVPVVRANVDCSLSSVNYLDDPDEEFVEQLVPDPRNEEEITHPFVLQVTVFECGGYTLGACVHHSMGDGLGVTQFFNAMAALARGSSGVTIEPVWDRSRLLGPRDPARVEFPVQEFLRLDKEFLPYSQSSGPVVRQCFEMREEWLNRFKELLRERSGLSFTTFEALGAFIWQSRVKASGVPGEDKVKFAYSINMRKLVKPQLPAGYWGNGCVAMYAQLNAKDLVEQPIWQTAELIKKSKYNATDEYVRSFIDFQELNYAEGITAGKGVSGFTDWRHLGHSTVDFGWGGPVTVLPLSRHLLGSVEPCFFLPYSSANEGKKDGFKVLVYLQEKAVPGFRAEMDKFSRMEFGLSCL</sequence>
<dbReference type="Gene3D" id="3.30.559.10">
    <property type="entry name" value="Chloramphenicol acetyltransferase-like domain"/>
    <property type="match status" value="2"/>
</dbReference>
<accession>A0AA88UUV0</accession>
<evidence type="ECO:0000313" key="3">
    <source>
        <dbReference type="Proteomes" id="UP001187471"/>
    </source>
</evidence>
<evidence type="ECO:0000313" key="2">
    <source>
        <dbReference type="EMBL" id="KAK2994558.1"/>
    </source>
</evidence>
<name>A0AA88UUV0_9ASTE</name>
<dbReference type="InterPro" id="IPR050898">
    <property type="entry name" value="Plant_acyltransferase"/>
</dbReference>
<proteinExistence type="inferred from homology"/>
<dbReference type="InterPro" id="IPR023213">
    <property type="entry name" value="CAT-like_dom_sf"/>
</dbReference>
<organism evidence="2 3">
    <name type="scientific">Escallonia rubra</name>
    <dbReference type="NCBI Taxonomy" id="112253"/>
    <lineage>
        <taxon>Eukaryota</taxon>
        <taxon>Viridiplantae</taxon>
        <taxon>Streptophyta</taxon>
        <taxon>Embryophyta</taxon>
        <taxon>Tracheophyta</taxon>
        <taxon>Spermatophyta</taxon>
        <taxon>Magnoliopsida</taxon>
        <taxon>eudicotyledons</taxon>
        <taxon>Gunneridae</taxon>
        <taxon>Pentapetalae</taxon>
        <taxon>asterids</taxon>
        <taxon>campanulids</taxon>
        <taxon>Escalloniales</taxon>
        <taxon>Escalloniaceae</taxon>
        <taxon>Escallonia</taxon>
    </lineage>
</organism>
<dbReference type="PANTHER" id="PTHR31147:SF33">
    <property type="entry name" value="N-HYDROXYCINNAMOYL_BENZOYLTRANSFERASE, PUTATIVE-RELATED"/>
    <property type="match status" value="1"/>
</dbReference>
<comment type="caution">
    <text evidence="2">The sequence shown here is derived from an EMBL/GenBank/DDBJ whole genome shotgun (WGS) entry which is preliminary data.</text>
</comment>
<protein>
    <submittedName>
        <fullName evidence="2">Uncharacterized protein</fullName>
    </submittedName>
</protein>
<evidence type="ECO:0000256" key="1">
    <source>
        <dbReference type="ARBA" id="ARBA00009861"/>
    </source>
</evidence>
<dbReference type="PANTHER" id="PTHR31147">
    <property type="entry name" value="ACYL TRANSFERASE 4"/>
    <property type="match status" value="1"/>
</dbReference>
<dbReference type="AlphaFoldDB" id="A0AA88UUV0"/>
<dbReference type="Pfam" id="PF02458">
    <property type="entry name" value="Transferase"/>
    <property type="match status" value="1"/>
</dbReference>